<dbReference type="AlphaFoldDB" id="A0A166JFL5"/>
<dbReference type="InterPro" id="IPR029068">
    <property type="entry name" value="Glyas_Bleomycin-R_OHBP_Dase"/>
</dbReference>
<sequence length="167" mass="17798">MAEEAVKNGDAHDVSKTVSFSAFKPQMFVEEGKVGDAVHFYKAAFGAQEVNHVTQTKRKADQELPLVVSAELKLGSTIFLVSDLSDHSSAMNKTGSNGLWFLLETDDIEGAIANAVKAGAVSEGEIEEGEGASPVGKVKDPYGVIWAITSPTIVKKMKKSEEEVQAA</sequence>
<dbReference type="CDD" id="cd07246">
    <property type="entry name" value="VOC_like"/>
    <property type="match status" value="1"/>
</dbReference>
<dbReference type="EMBL" id="CP093343">
    <property type="protein sequence ID" value="WOG85998.1"/>
    <property type="molecule type" value="Genomic_DNA"/>
</dbReference>
<dbReference type="OrthoDB" id="2013034at2759"/>
<feature type="domain" description="Glyoxalase At5g48480-like N-terminal" evidence="2">
    <location>
        <begin position="26"/>
        <end position="84"/>
    </location>
</feature>
<evidence type="ECO:0000259" key="2">
    <source>
        <dbReference type="Pfam" id="PF22656"/>
    </source>
</evidence>
<dbReference type="InterPro" id="IPR054575">
    <property type="entry name" value="At5g48480-like_C"/>
</dbReference>
<dbReference type="Pfam" id="PF22656">
    <property type="entry name" value="At5g48480-like_N"/>
    <property type="match status" value="1"/>
</dbReference>
<evidence type="ECO:0000313" key="5">
    <source>
        <dbReference type="Proteomes" id="UP000077755"/>
    </source>
</evidence>
<dbReference type="Gene3D" id="3.10.180.10">
    <property type="entry name" value="2,3-Dihydroxybiphenyl 1,2-Dioxygenase, domain 1"/>
    <property type="match status" value="1"/>
</dbReference>
<dbReference type="PANTHER" id="PTHR34109:SF1">
    <property type="entry name" value="VOC DOMAIN-CONTAINING PROTEIN"/>
    <property type="match status" value="1"/>
</dbReference>
<dbReference type="STRING" id="79200.A0A166JFL5"/>
<dbReference type="PANTHER" id="PTHR34109">
    <property type="entry name" value="BNAUNNG04460D PROTEIN-RELATED"/>
    <property type="match status" value="1"/>
</dbReference>
<organism evidence="3">
    <name type="scientific">Daucus carota subsp. sativus</name>
    <name type="common">Carrot</name>
    <dbReference type="NCBI Taxonomy" id="79200"/>
    <lineage>
        <taxon>Eukaryota</taxon>
        <taxon>Viridiplantae</taxon>
        <taxon>Streptophyta</taxon>
        <taxon>Embryophyta</taxon>
        <taxon>Tracheophyta</taxon>
        <taxon>Spermatophyta</taxon>
        <taxon>Magnoliopsida</taxon>
        <taxon>eudicotyledons</taxon>
        <taxon>Gunneridae</taxon>
        <taxon>Pentapetalae</taxon>
        <taxon>asterids</taxon>
        <taxon>campanulids</taxon>
        <taxon>Apiales</taxon>
        <taxon>Apiaceae</taxon>
        <taxon>Apioideae</taxon>
        <taxon>Scandiceae</taxon>
        <taxon>Daucinae</taxon>
        <taxon>Daucus</taxon>
        <taxon>Daucus sect. Daucus</taxon>
    </lineage>
</organism>
<evidence type="ECO:0000313" key="4">
    <source>
        <dbReference type="EMBL" id="WOG85998.1"/>
    </source>
</evidence>
<keyword evidence="5" id="KW-1185">Reference proteome</keyword>
<accession>A0A166JFL5</accession>
<reference evidence="3" key="1">
    <citation type="journal article" date="2016" name="Nat. Genet.">
        <title>A high-quality carrot genome assembly provides new insights into carotenoid accumulation and asterid genome evolution.</title>
        <authorList>
            <person name="Iorizzo M."/>
            <person name="Ellison S."/>
            <person name="Senalik D."/>
            <person name="Zeng P."/>
            <person name="Satapoomin P."/>
            <person name="Huang J."/>
            <person name="Bowman M."/>
            <person name="Iovene M."/>
            <person name="Sanseverino W."/>
            <person name="Cavagnaro P."/>
            <person name="Yildiz M."/>
            <person name="Macko-Podgorni A."/>
            <person name="Moranska E."/>
            <person name="Grzebelus E."/>
            <person name="Grzebelus D."/>
            <person name="Ashrafi H."/>
            <person name="Zheng Z."/>
            <person name="Cheng S."/>
            <person name="Spooner D."/>
            <person name="Van Deynze A."/>
            <person name="Simon P."/>
        </authorList>
    </citation>
    <scope>NUCLEOTIDE SEQUENCE [LARGE SCALE GENOMIC DNA]</scope>
    <source>
        <tissue evidence="3">Leaf</tissue>
    </source>
</reference>
<dbReference type="Pfam" id="PF22650">
    <property type="entry name" value="At5g48480-like_C"/>
    <property type="match status" value="1"/>
</dbReference>
<evidence type="ECO:0000259" key="1">
    <source>
        <dbReference type="Pfam" id="PF22650"/>
    </source>
</evidence>
<protein>
    <submittedName>
        <fullName evidence="3">Uncharacterized protein</fullName>
    </submittedName>
</protein>
<dbReference type="InterPro" id="IPR054576">
    <property type="entry name" value="At5g48480-like_N"/>
</dbReference>
<proteinExistence type="predicted"/>
<reference evidence="4" key="2">
    <citation type="submission" date="2022-03" db="EMBL/GenBank/DDBJ databases">
        <title>Draft title - Genomic analysis of global carrot germplasm unveils the trajectory of domestication and the origin of high carotenoid orange carrot.</title>
        <authorList>
            <person name="Iorizzo M."/>
            <person name="Ellison S."/>
            <person name="Senalik D."/>
            <person name="Macko-Podgorni A."/>
            <person name="Grzebelus D."/>
            <person name="Bostan H."/>
            <person name="Rolling W."/>
            <person name="Curaba J."/>
            <person name="Simon P."/>
        </authorList>
    </citation>
    <scope>NUCLEOTIDE SEQUENCE</scope>
    <source>
        <tissue evidence="4">Leaf</tissue>
    </source>
</reference>
<gene>
    <name evidence="3" type="ORF">DCAR_004767</name>
    <name evidence="4" type="ORF">DCAR_0105192</name>
</gene>
<dbReference type="OMA" id="VWAICSA"/>
<dbReference type="KEGG" id="dcr:108215098"/>
<feature type="domain" description="Glyoxalase At5g48480-like C-terminal" evidence="1">
    <location>
        <begin position="102"/>
        <end position="146"/>
    </location>
</feature>
<dbReference type="SUPFAM" id="SSF54593">
    <property type="entry name" value="Glyoxalase/Bleomycin resistance protein/Dihydroxybiphenyl dioxygenase"/>
    <property type="match status" value="1"/>
</dbReference>
<evidence type="ECO:0000313" key="3">
    <source>
        <dbReference type="EMBL" id="KZN12111.1"/>
    </source>
</evidence>
<dbReference type="Proteomes" id="UP000077755">
    <property type="component" value="Chromosome 1"/>
</dbReference>
<dbReference type="EMBL" id="LNRQ01000001">
    <property type="protein sequence ID" value="KZN12111.1"/>
    <property type="molecule type" value="Genomic_DNA"/>
</dbReference>
<dbReference type="Gramene" id="KZN12111">
    <property type="protein sequence ID" value="KZN12111"/>
    <property type="gene ID" value="DCAR_004767"/>
</dbReference>
<name>A0A166JFL5_DAUCS</name>